<dbReference type="AlphaFoldDB" id="A0A542XLZ2"/>
<reference evidence="2 3" key="1">
    <citation type="submission" date="2019-06" db="EMBL/GenBank/DDBJ databases">
        <title>Sequencing the genomes of 1000 actinobacteria strains.</title>
        <authorList>
            <person name="Klenk H.-P."/>
        </authorList>
    </citation>
    <scope>NUCLEOTIDE SEQUENCE [LARGE SCALE GENOMIC DNA]</scope>
    <source>
        <strain evidence="2 3">DSM 44819</strain>
    </source>
</reference>
<evidence type="ECO:0000313" key="2">
    <source>
        <dbReference type="EMBL" id="TQL36663.1"/>
    </source>
</evidence>
<dbReference type="InterPro" id="IPR011008">
    <property type="entry name" value="Dimeric_a/b-barrel"/>
</dbReference>
<gene>
    <name evidence="2" type="ORF">FB564_1773</name>
    <name evidence="1" type="ORF">Sar04_43150</name>
</gene>
<name>A0A542XLZ2_SALAC</name>
<dbReference type="Proteomes" id="UP000315983">
    <property type="component" value="Unassembled WGS sequence"/>
</dbReference>
<reference evidence="1 4" key="2">
    <citation type="submission" date="2021-03" db="EMBL/GenBank/DDBJ databases">
        <title>Whole genome shotgun sequence of Salinispora arenicola NBRC 105043.</title>
        <authorList>
            <person name="Komaki H."/>
            <person name="Tamura T."/>
        </authorList>
    </citation>
    <scope>NUCLEOTIDE SEQUENCE [LARGE SCALE GENOMIC DNA]</scope>
    <source>
        <strain evidence="1 4">NBRC 105043</strain>
    </source>
</reference>
<dbReference type="GeneID" id="93771055"/>
<evidence type="ECO:0008006" key="5">
    <source>
        <dbReference type="Google" id="ProtNLM"/>
    </source>
</evidence>
<dbReference type="RefSeq" id="WP_012184626.1">
    <property type="nucleotide sequence ID" value="NZ_BOQM01000044.1"/>
</dbReference>
<sequence length="98" mass="11431">MAFIQIIDYRTDCPEEVDRVLTEWINASAGRRTATRTRVCRDRDDPTHYMEILEFDSYDDAVVNSELTMTNATHEAFVPLCTEGPHFINLDVMRDESW</sequence>
<protein>
    <recommendedName>
        <fullName evidence="5">Antibiotic biosynthesis monooxygenase</fullName>
    </recommendedName>
</protein>
<keyword evidence="4" id="KW-1185">Reference proteome</keyword>
<evidence type="ECO:0000313" key="4">
    <source>
        <dbReference type="Proteomes" id="UP000677457"/>
    </source>
</evidence>
<proteinExistence type="predicted"/>
<dbReference type="SUPFAM" id="SSF54909">
    <property type="entry name" value="Dimeric alpha+beta barrel"/>
    <property type="match status" value="1"/>
</dbReference>
<evidence type="ECO:0000313" key="1">
    <source>
        <dbReference type="EMBL" id="GIM87579.1"/>
    </source>
</evidence>
<dbReference type="EMBL" id="VFOL01000001">
    <property type="protein sequence ID" value="TQL36663.1"/>
    <property type="molecule type" value="Genomic_DNA"/>
</dbReference>
<accession>A0A542XLZ2</accession>
<evidence type="ECO:0000313" key="3">
    <source>
        <dbReference type="Proteomes" id="UP000315983"/>
    </source>
</evidence>
<organism evidence="2 3">
    <name type="scientific">Salinispora arenicola</name>
    <dbReference type="NCBI Taxonomy" id="168697"/>
    <lineage>
        <taxon>Bacteria</taxon>
        <taxon>Bacillati</taxon>
        <taxon>Actinomycetota</taxon>
        <taxon>Actinomycetes</taxon>
        <taxon>Micromonosporales</taxon>
        <taxon>Micromonosporaceae</taxon>
        <taxon>Salinispora</taxon>
    </lineage>
</organism>
<dbReference type="EMBL" id="BOQM01000044">
    <property type="protein sequence ID" value="GIM87579.1"/>
    <property type="molecule type" value="Genomic_DNA"/>
</dbReference>
<comment type="caution">
    <text evidence="2">The sequence shown here is derived from an EMBL/GenBank/DDBJ whole genome shotgun (WGS) entry which is preliminary data.</text>
</comment>
<dbReference type="Proteomes" id="UP000677457">
    <property type="component" value="Unassembled WGS sequence"/>
</dbReference>